<reference evidence="2" key="2">
    <citation type="journal article" date="2023" name="IMA Fungus">
        <title>Comparative genomic study of the Penicillium genus elucidates a diverse pangenome and 15 lateral gene transfer events.</title>
        <authorList>
            <person name="Petersen C."/>
            <person name="Sorensen T."/>
            <person name="Nielsen M.R."/>
            <person name="Sondergaard T.E."/>
            <person name="Sorensen J.L."/>
            <person name="Fitzpatrick D.A."/>
            <person name="Frisvad J.C."/>
            <person name="Nielsen K.L."/>
        </authorList>
    </citation>
    <scope>NUCLEOTIDE SEQUENCE</scope>
    <source>
        <strain evidence="2">IBT 30761</strain>
    </source>
</reference>
<evidence type="ECO:0000313" key="2">
    <source>
        <dbReference type="EMBL" id="KAJ5095256.1"/>
    </source>
</evidence>
<feature type="region of interest" description="Disordered" evidence="1">
    <location>
        <begin position="1"/>
        <end position="39"/>
    </location>
</feature>
<sequence>MHPGSHSGRSNLLTNPERPRENQEDRNERGSHDLIWPFPKGNPRVAARLTNASHAPMRGPRGSELGWEEAALVAGIQSDRLCLQHPILGRNEGGGGREGKGPLCIVLQCDRLSLILIWKGGPGVDSVWSVGVRVDWSGFGPSAPIFGR</sequence>
<keyword evidence="3" id="KW-1185">Reference proteome</keyword>
<dbReference type="AlphaFoldDB" id="A0A9W9F7W5"/>
<proteinExistence type="predicted"/>
<name>A0A9W9F7W5_9EURO</name>
<gene>
    <name evidence="2" type="ORF">N7532_007547</name>
</gene>
<protein>
    <submittedName>
        <fullName evidence="2">Uncharacterized protein</fullName>
    </submittedName>
</protein>
<organism evidence="2 3">
    <name type="scientific">Penicillium argentinense</name>
    <dbReference type="NCBI Taxonomy" id="1131581"/>
    <lineage>
        <taxon>Eukaryota</taxon>
        <taxon>Fungi</taxon>
        <taxon>Dikarya</taxon>
        <taxon>Ascomycota</taxon>
        <taxon>Pezizomycotina</taxon>
        <taxon>Eurotiomycetes</taxon>
        <taxon>Eurotiomycetidae</taxon>
        <taxon>Eurotiales</taxon>
        <taxon>Aspergillaceae</taxon>
        <taxon>Penicillium</taxon>
    </lineage>
</organism>
<evidence type="ECO:0000313" key="3">
    <source>
        <dbReference type="Proteomes" id="UP001149074"/>
    </source>
</evidence>
<feature type="compositionally biased region" description="Basic and acidic residues" evidence="1">
    <location>
        <begin position="17"/>
        <end position="32"/>
    </location>
</feature>
<dbReference type="RefSeq" id="XP_056473406.1">
    <property type="nucleotide sequence ID" value="XM_056620040.1"/>
</dbReference>
<dbReference type="Proteomes" id="UP001149074">
    <property type="component" value="Unassembled WGS sequence"/>
</dbReference>
<evidence type="ECO:0000256" key="1">
    <source>
        <dbReference type="SAM" id="MobiDB-lite"/>
    </source>
</evidence>
<dbReference type="EMBL" id="JAPQKI010000006">
    <property type="protein sequence ID" value="KAJ5095256.1"/>
    <property type="molecule type" value="Genomic_DNA"/>
</dbReference>
<accession>A0A9W9F7W5</accession>
<dbReference type="GeneID" id="81359019"/>
<comment type="caution">
    <text evidence="2">The sequence shown here is derived from an EMBL/GenBank/DDBJ whole genome shotgun (WGS) entry which is preliminary data.</text>
</comment>
<reference evidence="2" key="1">
    <citation type="submission" date="2022-11" db="EMBL/GenBank/DDBJ databases">
        <authorList>
            <person name="Petersen C."/>
        </authorList>
    </citation>
    <scope>NUCLEOTIDE SEQUENCE</scope>
    <source>
        <strain evidence="2">IBT 30761</strain>
    </source>
</reference>